<evidence type="ECO:0000256" key="1">
    <source>
        <dbReference type="SAM" id="Phobius"/>
    </source>
</evidence>
<accession>A0A840YKC1</accession>
<feature type="transmembrane region" description="Helical" evidence="1">
    <location>
        <begin position="486"/>
        <end position="504"/>
    </location>
</feature>
<dbReference type="Gene3D" id="3.30.70.1320">
    <property type="entry name" value="Multidrug efflux transporter AcrB pore domain like"/>
    <property type="match status" value="1"/>
</dbReference>
<feature type="transmembrane region" description="Helical" evidence="1">
    <location>
        <begin position="382"/>
        <end position="402"/>
    </location>
</feature>
<dbReference type="Gene3D" id="1.20.1640.10">
    <property type="entry name" value="Multidrug efflux transporter AcrB transmembrane domain"/>
    <property type="match status" value="2"/>
</dbReference>
<feature type="transmembrane region" description="Helical" evidence="1">
    <location>
        <begin position="453"/>
        <end position="474"/>
    </location>
</feature>
<dbReference type="SUPFAM" id="SSF82866">
    <property type="entry name" value="Multidrug efflux transporter AcrB transmembrane domain"/>
    <property type="match status" value="2"/>
</dbReference>
<keyword evidence="1" id="KW-1133">Transmembrane helix</keyword>
<feature type="transmembrane region" description="Helical" evidence="1">
    <location>
        <begin position="985"/>
        <end position="1009"/>
    </location>
</feature>
<gene>
    <name evidence="2" type="ORF">FHS87_003367</name>
</gene>
<feature type="transmembrane region" description="Helical" evidence="1">
    <location>
        <begin position="12"/>
        <end position="32"/>
    </location>
</feature>
<dbReference type="GO" id="GO:0042910">
    <property type="term" value="F:xenobiotic transmembrane transporter activity"/>
    <property type="evidence" value="ECO:0007669"/>
    <property type="project" value="TreeGrafter"/>
</dbReference>
<keyword evidence="3" id="KW-1185">Reference proteome</keyword>
<evidence type="ECO:0000313" key="2">
    <source>
        <dbReference type="EMBL" id="MBB5695312.1"/>
    </source>
</evidence>
<feature type="transmembrane region" description="Helical" evidence="1">
    <location>
        <begin position="884"/>
        <end position="902"/>
    </location>
</feature>
<dbReference type="Gene3D" id="3.30.70.1440">
    <property type="entry name" value="Multidrug efflux transporter AcrB pore domain"/>
    <property type="match status" value="1"/>
</dbReference>
<dbReference type="SUPFAM" id="SSF82693">
    <property type="entry name" value="Multidrug efflux transporter AcrB pore domain, PN1, PN2, PC1 and PC2 subdomains"/>
    <property type="match status" value="3"/>
</dbReference>
<dbReference type="RefSeq" id="WP_184520515.1">
    <property type="nucleotide sequence ID" value="NZ_JACIJD010000016.1"/>
</dbReference>
<dbReference type="Gene3D" id="3.30.70.1430">
    <property type="entry name" value="Multidrug efflux transporter AcrB pore domain"/>
    <property type="match status" value="2"/>
</dbReference>
<dbReference type="Pfam" id="PF00873">
    <property type="entry name" value="ACR_tran"/>
    <property type="match status" value="1"/>
</dbReference>
<dbReference type="EMBL" id="JACIJD010000016">
    <property type="protein sequence ID" value="MBB5695312.1"/>
    <property type="molecule type" value="Genomic_DNA"/>
</dbReference>
<feature type="transmembrane region" description="Helical" evidence="1">
    <location>
        <begin position="408"/>
        <end position="432"/>
    </location>
</feature>
<feature type="transmembrane region" description="Helical" evidence="1">
    <location>
        <begin position="909"/>
        <end position="933"/>
    </location>
</feature>
<feature type="transmembrane region" description="Helical" evidence="1">
    <location>
        <begin position="353"/>
        <end position="375"/>
    </location>
</feature>
<dbReference type="Gene3D" id="3.30.2090.10">
    <property type="entry name" value="Multidrug efflux transporter AcrB TolC docking domain, DN and DC subdomains"/>
    <property type="match status" value="2"/>
</dbReference>
<protein>
    <submittedName>
        <fullName evidence="2">Multidrug efflux pump</fullName>
    </submittedName>
</protein>
<dbReference type="GO" id="GO:0005886">
    <property type="term" value="C:plasma membrane"/>
    <property type="evidence" value="ECO:0007669"/>
    <property type="project" value="TreeGrafter"/>
</dbReference>
<proteinExistence type="predicted"/>
<dbReference type="AlphaFoldDB" id="A0A840YKC1"/>
<evidence type="ECO:0000313" key="3">
    <source>
        <dbReference type="Proteomes" id="UP000580654"/>
    </source>
</evidence>
<sequence>MRLLDLPVARPVLAACVNLLLIAIGVGAALVLPVREYPDIDPPVVSVSVIYRGAPAEVVEREVTKVVEDNLSGIDDIRLIRSLSRDETAQVTVEFRAGADLDAAAADVRDRVSAVRRDLPVGIEEPVIEKASADDFPMMYISVRAERLDPAELTDIADRVMVDALGTVPGVARVQIGGEKRYAMRIWLDRQAMAARGITAGDVAARLRAENLEVPAGRLETGRQEITLRAVTRFTEPRQFAALVLREGAAATDSAGGTAAVPAFPASSPPATSGRVLLGDVARVEIGVEEYRTGFRLDGRDAISLGIIRQSNANTLEVARGVREALERLRPLLPQGIEADIGYDESVFISETLWNVAVTLAQTIGVIVLVIYVFLGSFRATLIPAATIPASVIPAAAVAAGFGYSINVLTVLAVVLAIGLCVDDAVVILENVRRRQQEEKEPAVLAAARATRQLGAAVFSTAAVLLAVIVPLAFLGGNVGRLFREFAVVLAAIVAASTLSAITLGPMLSARLFRVFDEGEERPGLVARWGSRGLEWIAARYRRGLDASLDHPFVAALAGAALAGLGVAAFLALPSELAPNEDRGAVSVVVEAPEGASFEQTAEKVAEIERLLGDYIGEDRPVEQVLAILVPGRGGTQGPANTARLILRLKPWDERETGQVELQQELQGRLAGIPGVRAFAVNPPKLGQRTRGRQLQFVVSGTQRDEVVAWSRTVLDRARGMEGLLALDTNYKDSKPQMELRLDRDRASALGVTAQDVGDALGILFGSLEVTRYSDRGEEYEVVLQARPEDRRAPDDLSNVFVRARAAGNRLVPLSSVIAAAEVGAPRELQRVDRLPAVTVEANLTPALALGDALERLDGIAAAELPGTARIRYLGESLDLRETGLTVFLILGMVMVLAYLVLAGQFESFLHPLVVLATAPLAVAGGLVSLWAFGLTFNIYSQIGMVLLVGLAAKNGILIVEFANQLRDEGKEAREAVTEASAARLRPILMTSVATVIGALPLAFASGAGAESQTILGLVTTGGLTLGTLLTLFVVPALYLLVARVAPSPGAVAEELRRLEEAPERAGNKAEVPAGAE</sequence>
<dbReference type="PANTHER" id="PTHR32063:SF14">
    <property type="entry name" value="BLL4319 PROTEIN"/>
    <property type="match status" value="1"/>
</dbReference>
<dbReference type="SUPFAM" id="SSF82714">
    <property type="entry name" value="Multidrug efflux transporter AcrB TolC docking domain, DN and DC subdomains"/>
    <property type="match status" value="2"/>
</dbReference>
<keyword evidence="1" id="KW-0812">Transmembrane</keyword>
<dbReference type="PRINTS" id="PR00702">
    <property type="entry name" value="ACRIFLAVINRP"/>
</dbReference>
<comment type="caution">
    <text evidence="2">The sequence shown here is derived from an EMBL/GenBank/DDBJ whole genome shotgun (WGS) entry which is preliminary data.</text>
</comment>
<feature type="transmembrane region" description="Helical" evidence="1">
    <location>
        <begin position="1015"/>
        <end position="1042"/>
    </location>
</feature>
<name>A0A840YKC1_9PROT</name>
<feature type="transmembrane region" description="Helical" evidence="1">
    <location>
        <begin position="939"/>
        <end position="964"/>
    </location>
</feature>
<feature type="transmembrane region" description="Helical" evidence="1">
    <location>
        <begin position="552"/>
        <end position="573"/>
    </location>
</feature>
<dbReference type="Proteomes" id="UP000580654">
    <property type="component" value="Unassembled WGS sequence"/>
</dbReference>
<dbReference type="InterPro" id="IPR027463">
    <property type="entry name" value="AcrB_DN_DC_subdom"/>
</dbReference>
<dbReference type="InterPro" id="IPR001036">
    <property type="entry name" value="Acrflvin-R"/>
</dbReference>
<keyword evidence="1" id="KW-0472">Membrane</keyword>
<reference evidence="2 3" key="1">
    <citation type="submission" date="2020-08" db="EMBL/GenBank/DDBJ databases">
        <title>Genomic Encyclopedia of Type Strains, Phase IV (KMG-IV): sequencing the most valuable type-strain genomes for metagenomic binning, comparative biology and taxonomic classification.</title>
        <authorList>
            <person name="Goeker M."/>
        </authorList>
    </citation>
    <scope>NUCLEOTIDE SEQUENCE [LARGE SCALE GENOMIC DNA]</scope>
    <source>
        <strain evidence="2 3">DSM 25622</strain>
    </source>
</reference>
<organism evidence="2 3">
    <name type="scientific">Muricoccus pecuniae</name>
    <dbReference type="NCBI Taxonomy" id="693023"/>
    <lineage>
        <taxon>Bacteria</taxon>
        <taxon>Pseudomonadati</taxon>
        <taxon>Pseudomonadota</taxon>
        <taxon>Alphaproteobacteria</taxon>
        <taxon>Acetobacterales</taxon>
        <taxon>Roseomonadaceae</taxon>
        <taxon>Muricoccus</taxon>
    </lineage>
</organism>
<dbReference type="PANTHER" id="PTHR32063">
    <property type="match status" value="1"/>
</dbReference>